<dbReference type="GO" id="GO:0031624">
    <property type="term" value="F:ubiquitin conjugating enzyme binding"/>
    <property type="evidence" value="ECO:0007669"/>
    <property type="project" value="TreeGrafter"/>
</dbReference>
<organism evidence="2 3">
    <name type="scientific">Agrocybe pediades</name>
    <dbReference type="NCBI Taxonomy" id="84607"/>
    <lineage>
        <taxon>Eukaryota</taxon>
        <taxon>Fungi</taxon>
        <taxon>Dikarya</taxon>
        <taxon>Basidiomycota</taxon>
        <taxon>Agaricomycotina</taxon>
        <taxon>Agaricomycetes</taxon>
        <taxon>Agaricomycetidae</taxon>
        <taxon>Agaricales</taxon>
        <taxon>Agaricineae</taxon>
        <taxon>Strophariaceae</taxon>
        <taxon>Agrocybe</taxon>
    </lineage>
</organism>
<dbReference type="EMBL" id="JAACJL010000018">
    <property type="protein sequence ID" value="KAF4618178.1"/>
    <property type="molecule type" value="Genomic_DNA"/>
</dbReference>
<accession>A0A8H4VQ32</accession>
<keyword evidence="3" id="KW-1185">Reference proteome</keyword>
<feature type="compositionally biased region" description="Acidic residues" evidence="1">
    <location>
        <begin position="289"/>
        <end position="298"/>
    </location>
</feature>
<dbReference type="GO" id="GO:0006513">
    <property type="term" value="P:protein monoubiquitination"/>
    <property type="evidence" value="ECO:0007669"/>
    <property type="project" value="TreeGrafter"/>
</dbReference>
<feature type="region of interest" description="Disordered" evidence="1">
    <location>
        <begin position="278"/>
        <end position="323"/>
    </location>
</feature>
<feature type="compositionally biased region" description="Basic and acidic residues" evidence="1">
    <location>
        <begin position="361"/>
        <end position="372"/>
    </location>
</feature>
<dbReference type="AlphaFoldDB" id="A0A8H4VQ32"/>
<dbReference type="GO" id="GO:0043161">
    <property type="term" value="P:proteasome-mediated ubiquitin-dependent protein catabolic process"/>
    <property type="evidence" value="ECO:0007669"/>
    <property type="project" value="TreeGrafter"/>
</dbReference>
<sequence>MATLTRPRPEENSVSNPLLNSQIPSPFPREQLQDVLEDTIQADEPSITVEQHIEEGPSETAALTEVMPSIFHVQRSCLMTLNNLLSEPGWSPILPDRRRSMPPSESGAGPSFKEDSPTSALQTLVNNLRNHAGDEEMLQVRESATSDAELLRELRIRVERISSTIPSSDALLATALVSLLSDLNRIAEIQAKAPGSSTPNSGLEVDTANIHETLPHVDVYDRLRRQLSDLQVERLSTQTPGSSSPLVVVETALLWSRIDAELENVVSLCKQRTEALPKFSSDHLPPQYDDSEDLEYPPEYDGTGRSSFDDSKSKFGHQSTALRQTDEKMRMDLEAVAMAIDRLYLVAPQLHNQRVELKSTKLAQMEKARREGSATSSTGPSTRMGTPNQRERSAKGKDKDIKELENLLDLIGKASERTLKDQSVVLDGNMQSRLERSKRRESAKRDAFVEQLVRHSEAGRMHGQDAVLQPHVRIKDPEALLTLPEFMREALPESELQKDTTLLTLPEFVSETNNLAHKLSHPDLRKQSTPPVVKPKKKRHRSLSAPPLAWLRSSLSSSSSSSSSSGTLSSNAAAKGKAKADQSHGFEVAYVAEYYENLNHILAFVTITGTKVGADIRAEVLPPFDLVSETGRTAGGDHLVIKFGPFSSLPLMLPAHTTPGIKEIKTQNSHYEVKLDARQLASSNPFAEQGEAAPLPALLDAEQLLSIRPTSFICASCSLPLVQSSKVSRYRDLPSEHWEELVDAWMCHGDQKLHDQVTKQGKAGFWPNVGEGLVGGSYVLFDDEDMFRSNLYLGRDRKSHLSVQAWSAQFHQLIQIVQDRDLLCADDNWQLTRCLCGAVIGRCQERLLDRGLTTVHKVLKYAVRPVSPNSDNAKVPLSAFIVEDMMEFVQAHASYRFVIQDEEEEKPRILIWLFKPRIQLSYTTSSSRNAISKSGNIVAAKVLYKLLKPSDDVKDIRSILNKYPGFPQAEYLSYPMAVCRRVAGMLSESNMAYPESLRMMTGLHVGWLQRV</sequence>
<dbReference type="GO" id="GO:0051865">
    <property type="term" value="P:protein autoubiquitination"/>
    <property type="evidence" value="ECO:0007669"/>
    <property type="project" value="TreeGrafter"/>
</dbReference>
<feature type="region of interest" description="Disordered" evidence="1">
    <location>
        <begin position="516"/>
        <end position="543"/>
    </location>
</feature>
<dbReference type="GO" id="GO:0061630">
    <property type="term" value="F:ubiquitin protein ligase activity"/>
    <property type="evidence" value="ECO:0007669"/>
    <property type="project" value="TreeGrafter"/>
</dbReference>
<gene>
    <name evidence="2" type="ORF">D9613_011514</name>
</gene>
<feature type="compositionally biased region" description="Basic and acidic residues" evidence="1">
    <location>
        <begin position="389"/>
        <end position="399"/>
    </location>
</feature>
<feature type="region of interest" description="Disordered" evidence="1">
    <location>
        <begin position="361"/>
        <end position="399"/>
    </location>
</feature>
<dbReference type="GO" id="GO:0005829">
    <property type="term" value="C:cytosol"/>
    <property type="evidence" value="ECO:0007669"/>
    <property type="project" value="TreeGrafter"/>
</dbReference>
<dbReference type="GO" id="GO:0005634">
    <property type="term" value="C:nucleus"/>
    <property type="evidence" value="ECO:0007669"/>
    <property type="project" value="TreeGrafter"/>
</dbReference>
<dbReference type="GO" id="GO:0000151">
    <property type="term" value="C:ubiquitin ligase complex"/>
    <property type="evidence" value="ECO:0007669"/>
    <property type="project" value="TreeGrafter"/>
</dbReference>
<reference evidence="2 3" key="1">
    <citation type="submission" date="2019-12" db="EMBL/GenBank/DDBJ databases">
        <authorList>
            <person name="Floudas D."/>
            <person name="Bentzer J."/>
            <person name="Ahren D."/>
            <person name="Johansson T."/>
            <person name="Persson P."/>
            <person name="Tunlid A."/>
        </authorList>
    </citation>
    <scope>NUCLEOTIDE SEQUENCE [LARGE SCALE GENOMIC DNA]</scope>
    <source>
        <strain evidence="2 3">CBS 102.39</strain>
    </source>
</reference>
<evidence type="ECO:0000313" key="2">
    <source>
        <dbReference type="EMBL" id="KAF4618178.1"/>
    </source>
</evidence>
<protein>
    <submittedName>
        <fullName evidence="2">Uncharacterized protein</fullName>
    </submittedName>
</protein>
<dbReference type="GO" id="GO:0030332">
    <property type="term" value="F:cyclin binding"/>
    <property type="evidence" value="ECO:0007669"/>
    <property type="project" value="TreeGrafter"/>
</dbReference>
<dbReference type="InterPro" id="IPR019193">
    <property type="entry name" value="UBQ-conj_enz_E2-bd_prot"/>
</dbReference>
<proteinExistence type="predicted"/>
<dbReference type="PANTHER" id="PTHR31531:SF2">
    <property type="entry name" value="E3 UBIQUITIN-PROTEIN LIGASE E3D"/>
    <property type="match status" value="1"/>
</dbReference>
<comment type="caution">
    <text evidence="2">The sequence shown here is derived from an EMBL/GenBank/DDBJ whole genome shotgun (WGS) entry which is preliminary data.</text>
</comment>
<feature type="region of interest" description="Disordered" evidence="1">
    <location>
        <begin position="1"/>
        <end position="26"/>
    </location>
</feature>
<name>A0A8H4VQ32_9AGAR</name>
<evidence type="ECO:0000256" key="1">
    <source>
        <dbReference type="SAM" id="MobiDB-lite"/>
    </source>
</evidence>
<dbReference type="Pfam" id="PF09814">
    <property type="entry name" value="HECT_2"/>
    <property type="match status" value="1"/>
</dbReference>
<dbReference type="Proteomes" id="UP000521872">
    <property type="component" value="Unassembled WGS sequence"/>
</dbReference>
<dbReference type="PANTHER" id="PTHR31531">
    <property type="entry name" value="E3 UBIQUITIN-PROTEIN LIGASE E3D FAMILY MEMBER"/>
    <property type="match status" value="1"/>
</dbReference>
<feature type="compositionally biased region" description="Polar residues" evidence="1">
    <location>
        <begin position="373"/>
        <end position="388"/>
    </location>
</feature>
<feature type="compositionally biased region" description="Polar residues" evidence="1">
    <location>
        <begin position="12"/>
        <end position="24"/>
    </location>
</feature>
<feature type="region of interest" description="Disordered" evidence="1">
    <location>
        <begin position="93"/>
        <end position="118"/>
    </location>
</feature>
<dbReference type="GO" id="GO:0000209">
    <property type="term" value="P:protein polyubiquitination"/>
    <property type="evidence" value="ECO:0007669"/>
    <property type="project" value="TreeGrafter"/>
</dbReference>
<evidence type="ECO:0000313" key="3">
    <source>
        <dbReference type="Proteomes" id="UP000521872"/>
    </source>
</evidence>